<keyword evidence="1" id="KW-0732">Signal</keyword>
<evidence type="ECO:0000313" key="2">
    <source>
        <dbReference type="EMBL" id="MEL1251207.1"/>
    </source>
</evidence>
<name>A0ABU9IFM9_9SPHN</name>
<proteinExistence type="predicted"/>
<dbReference type="EMBL" id="JBBYHV010000002">
    <property type="protein sequence ID" value="MEL1251207.1"/>
    <property type="molecule type" value="Genomic_DNA"/>
</dbReference>
<evidence type="ECO:0000256" key="1">
    <source>
        <dbReference type="SAM" id="SignalP"/>
    </source>
</evidence>
<feature type="signal peptide" evidence="1">
    <location>
        <begin position="1"/>
        <end position="25"/>
    </location>
</feature>
<gene>
    <name evidence="2" type="ORF">AAEO60_11045</name>
</gene>
<keyword evidence="3" id="KW-1185">Reference proteome</keyword>
<feature type="chain" id="PRO_5046159876" evidence="1">
    <location>
        <begin position="26"/>
        <end position="64"/>
    </location>
</feature>
<dbReference type="Proteomes" id="UP001497045">
    <property type="component" value="Unassembled WGS sequence"/>
</dbReference>
<evidence type="ECO:0000313" key="3">
    <source>
        <dbReference type="Proteomes" id="UP001497045"/>
    </source>
</evidence>
<dbReference type="RefSeq" id="WP_341673767.1">
    <property type="nucleotide sequence ID" value="NZ_JBBYHV010000002.1"/>
</dbReference>
<comment type="caution">
    <text evidence="2">The sequence shown here is derived from an EMBL/GenBank/DDBJ whole genome shotgun (WGS) entry which is preliminary data.</text>
</comment>
<organism evidence="2 3">
    <name type="scientific">Aurantiacibacter gilvus</name>
    <dbReference type="NCBI Taxonomy" id="3139141"/>
    <lineage>
        <taxon>Bacteria</taxon>
        <taxon>Pseudomonadati</taxon>
        <taxon>Pseudomonadota</taxon>
        <taxon>Alphaproteobacteria</taxon>
        <taxon>Sphingomonadales</taxon>
        <taxon>Erythrobacteraceae</taxon>
        <taxon>Aurantiacibacter</taxon>
    </lineage>
</organism>
<protein>
    <submittedName>
        <fullName evidence="2">Uncharacterized protein</fullName>
    </submittedName>
</protein>
<accession>A0ABU9IFM9</accession>
<reference evidence="2 3" key="1">
    <citation type="submission" date="2024-04" db="EMBL/GenBank/DDBJ databases">
        <title>Aurantiacibacter sp. DGU6 16S ribosomal RNA gene Genome sequencing and assembly.</title>
        <authorList>
            <person name="Park S."/>
        </authorList>
    </citation>
    <scope>NUCLEOTIDE SEQUENCE [LARGE SCALE GENOMIC DNA]</scope>
    <source>
        <strain evidence="2 3">DGU6</strain>
    </source>
</reference>
<sequence>MSKQLAISATFSVLAMAAFSLTATAMQPNPLAQNPLARTQTGAEAYATAPAAGPSVTGLLDIIR</sequence>